<evidence type="ECO:0000256" key="2">
    <source>
        <dbReference type="ARBA" id="ARBA00022801"/>
    </source>
</evidence>
<dbReference type="InterPro" id="IPR032799">
    <property type="entry name" value="TAXi_C"/>
</dbReference>
<proteinExistence type="predicted"/>
<dbReference type="Pfam" id="PF14541">
    <property type="entry name" value="TAXi_C"/>
    <property type="match status" value="1"/>
</dbReference>
<dbReference type="EMBL" id="BKCP01011159">
    <property type="protein sequence ID" value="GER54447.1"/>
    <property type="molecule type" value="Genomic_DNA"/>
</dbReference>
<reference evidence="4" key="1">
    <citation type="journal article" date="2019" name="Curr. Biol.">
        <title>Genome Sequence of Striga asiatica Provides Insight into the Evolution of Plant Parasitism.</title>
        <authorList>
            <person name="Yoshida S."/>
            <person name="Kim S."/>
            <person name="Wafula E.K."/>
            <person name="Tanskanen J."/>
            <person name="Kim Y."/>
            <person name="Honaas L."/>
            <person name="Yang Z."/>
            <person name="Spallek T."/>
            <person name="Conn C.E."/>
            <person name="Ichihashi Y."/>
            <person name="Cheong K."/>
            <person name="Cui S."/>
            <person name="Der J.P."/>
            <person name="Gundlach H."/>
            <person name="Jiao Y."/>
            <person name="Hori C."/>
            <person name="Ishida J.K."/>
            <person name="Kasahara H."/>
            <person name="Kiba T."/>
            <person name="Kim M."/>
            <person name="Koo N."/>
            <person name="Laohavisit A."/>
            <person name="Lee Y."/>
            <person name="Lumba S."/>
            <person name="Mccourt P."/>
            <person name="Mortimer J.C."/>
            <person name="Mutuku J.M."/>
            <person name="Nomura T."/>
            <person name="Sasaki-sekimoto Y."/>
            <person name="Seto Y."/>
            <person name="Wang Y."/>
            <person name="Wakatake T."/>
            <person name="Sakakibara H."/>
            <person name="Demura T."/>
            <person name="Yamaguchi S."/>
            <person name="Yoneyama K."/>
            <person name="Manabe R."/>
            <person name="Nelson D.C."/>
            <person name="Schulman A.H."/>
            <person name="Timko M.P."/>
            <person name="Depamphilis C.W."/>
            <person name="Choi D."/>
            <person name="Shirasu K."/>
        </authorList>
    </citation>
    <scope>NUCLEOTIDE SEQUENCE [LARGE SCALE GENOMIC DNA]</scope>
    <source>
        <strain evidence="4">UVA1</strain>
    </source>
</reference>
<dbReference type="AlphaFoldDB" id="A0A5A7RCZ7"/>
<protein>
    <submittedName>
        <fullName evidence="4">Eukaryotic aspartyl protease family protein</fullName>
    </submittedName>
</protein>
<dbReference type="SUPFAM" id="SSF50630">
    <property type="entry name" value="Acid proteases"/>
    <property type="match status" value="1"/>
</dbReference>
<evidence type="ECO:0000259" key="3">
    <source>
        <dbReference type="PROSITE" id="PS51767"/>
    </source>
</evidence>
<sequence>MTNGTVVTVVNGIMTNFKSRHRKATYGDDYLFVTRNSSLFHRFLVVGAFYDYYDGYFDTCFVPNSNKIHVPFMSFTFQNNLQVDLDASGTLYVINKSLICLAFTNGGGDLASFGNAQQKTSDVIHDVVGQKLGFRPGMCTYCFHCITNTLNHFTSYCNK</sequence>
<comment type="caution">
    <text evidence="4">The sequence shown here is derived from an EMBL/GenBank/DDBJ whole genome shotgun (WGS) entry which is preliminary data.</text>
</comment>
<dbReference type="GO" id="GO:0006508">
    <property type="term" value="P:proteolysis"/>
    <property type="evidence" value="ECO:0007669"/>
    <property type="project" value="UniProtKB-KW"/>
</dbReference>
<dbReference type="PANTHER" id="PTHR47967">
    <property type="entry name" value="OS07G0603500 PROTEIN-RELATED"/>
    <property type="match status" value="1"/>
</dbReference>
<dbReference type="PROSITE" id="PS51767">
    <property type="entry name" value="PEPTIDASE_A1"/>
    <property type="match status" value="1"/>
</dbReference>
<dbReference type="GO" id="GO:0008233">
    <property type="term" value="F:peptidase activity"/>
    <property type="evidence" value="ECO:0007669"/>
    <property type="project" value="UniProtKB-KW"/>
</dbReference>
<dbReference type="InterPro" id="IPR051708">
    <property type="entry name" value="Plant_Aspart_Prot_A1"/>
</dbReference>
<dbReference type="Gene3D" id="2.40.70.10">
    <property type="entry name" value="Acid Proteases"/>
    <property type="match status" value="1"/>
</dbReference>
<dbReference type="InterPro" id="IPR021109">
    <property type="entry name" value="Peptidase_aspartic_dom_sf"/>
</dbReference>
<keyword evidence="1 4" id="KW-0645">Protease</keyword>
<evidence type="ECO:0000313" key="5">
    <source>
        <dbReference type="Proteomes" id="UP000325081"/>
    </source>
</evidence>
<keyword evidence="5" id="KW-1185">Reference proteome</keyword>
<dbReference type="InterPro" id="IPR033121">
    <property type="entry name" value="PEPTIDASE_A1"/>
</dbReference>
<organism evidence="4 5">
    <name type="scientific">Striga asiatica</name>
    <name type="common">Asiatic witchweed</name>
    <name type="synonym">Buchnera asiatica</name>
    <dbReference type="NCBI Taxonomy" id="4170"/>
    <lineage>
        <taxon>Eukaryota</taxon>
        <taxon>Viridiplantae</taxon>
        <taxon>Streptophyta</taxon>
        <taxon>Embryophyta</taxon>
        <taxon>Tracheophyta</taxon>
        <taxon>Spermatophyta</taxon>
        <taxon>Magnoliopsida</taxon>
        <taxon>eudicotyledons</taxon>
        <taxon>Gunneridae</taxon>
        <taxon>Pentapetalae</taxon>
        <taxon>asterids</taxon>
        <taxon>lamiids</taxon>
        <taxon>Lamiales</taxon>
        <taxon>Orobanchaceae</taxon>
        <taxon>Buchnereae</taxon>
        <taxon>Striga</taxon>
    </lineage>
</organism>
<keyword evidence="2" id="KW-0378">Hydrolase</keyword>
<evidence type="ECO:0000256" key="1">
    <source>
        <dbReference type="ARBA" id="ARBA00022670"/>
    </source>
</evidence>
<feature type="domain" description="Peptidase A1" evidence="3">
    <location>
        <begin position="1"/>
        <end position="135"/>
    </location>
</feature>
<accession>A0A5A7RCZ7</accession>
<dbReference type="PANTHER" id="PTHR47967:SF60">
    <property type="entry name" value="PROTEIN ASPARTIC PROTEASE IN GUARD CELL 1-LIKE"/>
    <property type="match status" value="1"/>
</dbReference>
<name>A0A5A7RCZ7_STRAF</name>
<dbReference type="OrthoDB" id="2747330at2759"/>
<evidence type="ECO:0000313" key="4">
    <source>
        <dbReference type="EMBL" id="GER54447.1"/>
    </source>
</evidence>
<dbReference type="Proteomes" id="UP000325081">
    <property type="component" value="Unassembled WGS sequence"/>
</dbReference>
<gene>
    <name evidence="4" type="ORF">STAS_32041</name>
</gene>